<dbReference type="KEGG" id="eke:EK0264_10195"/>
<accession>A0A7L4YNZ9</accession>
<keyword evidence="9" id="KW-0573">Peptidoglycan synthesis</keyword>
<organism evidence="18 19">
    <name type="scientific">Epidermidibacterium keratini</name>
    <dbReference type="NCBI Taxonomy" id="1891644"/>
    <lineage>
        <taxon>Bacteria</taxon>
        <taxon>Bacillati</taxon>
        <taxon>Actinomycetota</taxon>
        <taxon>Actinomycetes</taxon>
        <taxon>Sporichthyales</taxon>
        <taxon>Sporichthyaceae</taxon>
        <taxon>Epidermidibacterium</taxon>
    </lineage>
</organism>
<feature type="region of interest" description="Disordered" evidence="14">
    <location>
        <begin position="669"/>
        <end position="765"/>
    </location>
</feature>
<comment type="similarity">
    <text evidence="2">In the N-terminal section; belongs to the glycosyltransferase 51 family.</text>
</comment>
<keyword evidence="11" id="KW-0961">Cell wall biogenesis/degradation</keyword>
<evidence type="ECO:0000256" key="5">
    <source>
        <dbReference type="ARBA" id="ARBA00022676"/>
    </source>
</evidence>
<keyword evidence="4" id="KW-0645">Protease</keyword>
<gene>
    <name evidence="18" type="ORF">EK0264_10195</name>
</gene>
<feature type="transmembrane region" description="Helical" evidence="15">
    <location>
        <begin position="53"/>
        <end position="76"/>
    </location>
</feature>
<dbReference type="InterPro" id="IPR001460">
    <property type="entry name" value="PCN-bd_Tpept"/>
</dbReference>
<evidence type="ECO:0000256" key="8">
    <source>
        <dbReference type="ARBA" id="ARBA00022960"/>
    </source>
</evidence>
<dbReference type="PANTHER" id="PTHR32282:SF34">
    <property type="entry name" value="PENICILLIN-BINDING PROTEIN 1A"/>
    <property type="match status" value="1"/>
</dbReference>
<evidence type="ECO:0000256" key="4">
    <source>
        <dbReference type="ARBA" id="ARBA00022670"/>
    </source>
</evidence>
<dbReference type="GO" id="GO:0009002">
    <property type="term" value="F:serine-type D-Ala-D-Ala carboxypeptidase activity"/>
    <property type="evidence" value="ECO:0007669"/>
    <property type="project" value="UniProtKB-EC"/>
</dbReference>
<dbReference type="EMBL" id="CP047156">
    <property type="protein sequence ID" value="QHC00623.1"/>
    <property type="molecule type" value="Genomic_DNA"/>
</dbReference>
<feature type="compositionally biased region" description="Low complexity" evidence="14">
    <location>
        <begin position="16"/>
        <end position="26"/>
    </location>
</feature>
<dbReference type="GO" id="GO:0009252">
    <property type="term" value="P:peptidoglycan biosynthetic process"/>
    <property type="evidence" value="ECO:0007669"/>
    <property type="project" value="UniProtKB-KW"/>
</dbReference>
<comment type="catalytic activity">
    <reaction evidence="12">
        <text>Preferential cleavage: (Ac)2-L-Lys-D-Ala-|-D-Ala. Also transpeptidation of peptidyl-alanyl moieties that are N-acyl substituents of D-alanine.</text>
        <dbReference type="EC" id="3.4.16.4"/>
    </reaction>
</comment>
<dbReference type="AlphaFoldDB" id="A0A7L4YNZ9"/>
<evidence type="ECO:0000256" key="13">
    <source>
        <dbReference type="ARBA" id="ARBA00049902"/>
    </source>
</evidence>
<evidence type="ECO:0000256" key="10">
    <source>
        <dbReference type="ARBA" id="ARBA00023268"/>
    </source>
</evidence>
<dbReference type="Gene3D" id="1.10.3810.10">
    <property type="entry name" value="Biosynthetic peptidoglycan transglycosylase-like"/>
    <property type="match status" value="1"/>
</dbReference>
<evidence type="ECO:0000259" key="17">
    <source>
        <dbReference type="Pfam" id="PF00912"/>
    </source>
</evidence>
<evidence type="ECO:0000256" key="15">
    <source>
        <dbReference type="SAM" id="Phobius"/>
    </source>
</evidence>
<dbReference type="GO" id="GO:0008658">
    <property type="term" value="F:penicillin binding"/>
    <property type="evidence" value="ECO:0007669"/>
    <property type="project" value="InterPro"/>
</dbReference>
<dbReference type="InterPro" id="IPR050396">
    <property type="entry name" value="Glycosyltr_51/Transpeptidase"/>
</dbReference>
<keyword evidence="7" id="KW-0378">Hydrolase</keyword>
<keyword evidence="8" id="KW-0133">Cell shape</keyword>
<evidence type="ECO:0000313" key="19">
    <source>
        <dbReference type="Proteomes" id="UP000463857"/>
    </source>
</evidence>
<evidence type="ECO:0000313" key="18">
    <source>
        <dbReference type="EMBL" id="QHC00623.1"/>
    </source>
</evidence>
<dbReference type="Gene3D" id="3.40.710.10">
    <property type="entry name" value="DD-peptidase/beta-lactamase superfamily"/>
    <property type="match status" value="1"/>
</dbReference>
<keyword evidence="5" id="KW-0328">Glycosyltransferase</keyword>
<dbReference type="InParanoid" id="A0A7L4YNZ9"/>
<feature type="compositionally biased region" description="Basic and acidic residues" evidence="14">
    <location>
        <begin position="1"/>
        <end position="15"/>
    </location>
</feature>
<dbReference type="Pfam" id="PF00912">
    <property type="entry name" value="Transgly"/>
    <property type="match status" value="1"/>
</dbReference>
<evidence type="ECO:0000256" key="7">
    <source>
        <dbReference type="ARBA" id="ARBA00022801"/>
    </source>
</evidence>
<dbReference type="GO" id="GO:0006508">
    <property type="term" value="P:proteolysis"/>
    <property type="evidence" value="ECO:0007669"/>
    <property type="project" value="UniProtKB-KW"/>
</dbReference>
<keyword evidence="10" id="KW-0511">Multifunctional enzyme</keyword>
<dbReference type="GO" id="GO:0008955">
    <property type="term" value="F:peptidoglycan glycosyltransferase activity"/>
    <property type="evidence" value="ECO:0007669"/>
    <property type="project" value="UniProtKB-EC"/>
</dbReference>
<dbReference type="GO" id="GO:0030288">
    <property type="term" value="C:outer membrane-bounded periplasmic space"/>
    <property type="evidence" value="ECO:0007669"/>
    <property type="project" value="TreeGrafter"/>
</dbReference>
<dbReference type="SUPFAM" id="SSF53955">
    <property type="entry name" value="Lysozyme-like"/>
    <property type="match status" value="1"/>
</dbReference>
<dbReference type="InterPro" id="IPR036950">
    <property type="entry name" value="PBP_transglycosylase"/>
</dbReference>
<comment type="catalytic activity">
    <reaction evidence="13">
        <text>[GlcNAc-(1-&gt;4)-Mur2Ac(oyl-L-Ala-gamma-D-Glu-L-Lys-D-Ala-D-Ala)](n)-di-trans,octa-cis-undecaprenyl diphosphate + beta-D-GlcNAc-(1-&gt;4)-Mur2Ac(oyl-L-Ala-gamma-D-Glu-L-Lys-D-Ala-D-Ala)-di-trans,octa-cis-undecaprenyl diphosphate = [GlcNAc-(1-&gt;4)-Mur2Ac(oyl-L-Ala-gamma-D-Glu-L-Lys-D-Ala-D-Ala)](n+1)-di-trans,octa-cis-undecaprenyl diphosphate + di-trans,octa-cis-undecaprenyl diphosphate + H(+)</text>
        <dbReference type="Rhea" id="RHEA:23708"/>
        <dbReference type="Rhea" id="RHEA-COMP:9602"/>
        <dbReference type="Rhea" id="RHEA-COMP:9603"/>
        <dbReference type="ChEBI" id="CHEBI:15378"/>
        <dbReference type="ChEBI" id="CHEBI:58405"/>
        <dbReference type="ChEBI" id="CHEBI:60033"/>
        <dbReference type="ChEBI" id="CHEBI:78435"/>
        <dbReference type="EC" id="2.4.99.28"/>
    </reaction>
</comment>
<keyword evidence="15" id="KW-0812">Transmembrane</keyword>
<dbReference type="GO" id="GO:0071555">
    <property type="term" value="P:cell wall organization"/>
    <property type="evidence" value="ECO:0007669"/>
    <property type="project" value="UniProtKB-KW"/>
</dbReference>
<dbReference type="SUPFAM" id="SSF56601">
    <property type="entry name" value="beta-lactamase/transpeptidase-like"/>
    <property type="match status" value="1"/>
</dbReference>
<dbReference type="InterPro" id="IPR023346">
    <property type="entry name" value="Lysozyme-like_dom_sf"/>
</dbReference>
<dbReference type="PANTHER" id="PTHR32282">
    <property type="entry name" value="BINDING PROTEIN TRANSPEPTIDASE, PUTATIVE-RELATED"/>
    <property type="match status" value="1"/>
</dbReference>
<evidence type="ECO:0000259" key="16">
    <source>
        <dbReference type="Pfam" id="PF00905"/>
    </source>
</evidence>
<evidence type="ECO:0000256" key="14">
    <source>
        <dbReference type="SAM" id="MobiDB-lite"/>
    </source>
</evidence>
<protein>
    <submittedName>
        <fullName evidence="18">Penicillin-binding protein</fullName>
    </submittedName>
</protein>
<keyword evidence="15" id="KW-0472">Membrane</keyword>
<feature type="compositionally biased region" description="Low complexity" evidence="14">
    <location>
        <begin position="681"/>
        <end position="726"/>
    </location>
</feature>
<comment type="similarity">
    <text evidence="1">In the C-terminal section; belongs to the transpeptidase family.</text>
</comment>
<evidence type="ECO:0000256" key="11">
    <source>
        <dbReference type="ARBA" id="ARBA00023316"/>
    </source>
</evidence>
<evidence type="ECO:0000256" key="9">
    <source>
        <dbReference type="ARBA" id="ARBA00022984"/>
    </source>
</evidence>
<evidence type="ECO:0000256" key="6">
    <source>
        <dbReference type="ARBA" id="ARBA00022679"/>
    </source>
</evidence>
<keyword evidence="19" id="KW-1185">Reference proteome</keyword>
<feature type="compositionally biased region" description="Pro residues" evidence="14">
    <location>
        <begin position="727"/>
        <end position="747"/>
    </location>
</feature>
<feature type="domain" description="Penicillin-binding protein transpeptidase" evidence="16">
    <location>
        <begin position="367"/>
        <end position="619"/>
    </location>
</feature>
<dbReference type="OrthoDB" id="9766909at2"/>
<keyword evidence="6" id="KW-0808">Transferase</keyword>
<evidence type="ECO:0000256" key="12">
    <source>
        <dbReference type="ARBA" id="ARBA00034000"/>
    </source>
</evidence>
<proteinExistence type="inferred from homology"/>
<dbReference type="FunCoup" id="A0A7L4YNZ9">
    <property type="interactions" value="19"/>
</dbReference>
<keyword evidence="3" id="KW-0121">Carboxypeptidase</keyword>
<dbReference type="Pfam" id="PF00905">
    <property type="entry name" value="Transpeptidase"/>
    <property type="match status" value="1"/>
</dbReference>
<keyword evidence="15" id="KW-1133">Transmembrane helix</keyword>
<dbReference type="RefSeq" id="WP_159545292.1">
    <property type="nucleotide sequence ID" value="NZ_CP047156.1"/>
</dbReference>
<feature type="region of interest" description="Disordered" evidence="14">
    <location>
        <begin position="1"/>
        <end position="46"/>
    </location>
</feature>
<name>A0A7L4YNZ9_9ACTN</name>
<sequence length="765" mass="80724">MRDGSNSDPGDDKSALPRAAAAHPALVPIRSRRGRSGSGAGKSRASRGRGRKIFTWVAVAAVVSVFLGSGVLGYAFQTTNVPRPEDVKISQYSTIYYASGEEMARVGVENRTLVSLDRVPKQVQQAVLAAENRSFYSDPGFSPSGIARAAWTNFTEGTTQGGSTITQQYVKKAYLTDDQTISRKFKELIIALKLERDYSKDEILEFYLNTIYFGRGAYGIEAASEVYFGKPVEQLTVEEGAVLASSIRSPAGYDPQNHPEKAADRWTYVLDGMLESDWITQEQRDAAQYPQVLPIGPGTLNKATGSDGIIVTRVKDELAALGYDEDRINREGLQVTTTIPKSSQDAAVAAVQQQLEGEPANLIPGLVSVEPTTGAIRAYYGNSEGTGFDYAGRGYRQPGSSFKPFVLAAALENGYADNSVMDGSSPQTFPDRKQPVRNSGGASCGSCTLKEAITKSLNTTFYGLSYAIGGDKVAEMAHRVGIGEKRLDTGAPTLQEDNGAVASAIGIGLYEVTVRDMASAFATYAAGGVKRTPYMVQKVTDSAGNVLYEHQDDGEQVVSSEVANDVSYALEGVASYSNDPLADGRPSAAKTGTVQLGDENNKDAWMVGYTPQLSTAVWIGSQGSDPIVTSTGKIIYGAGIPGKIWQQYMNTVLDGAEIMDMPDKALIKASKKGTSGGGSGNSSKKSSSAPAPTTEAPAPTTEAPTSQAPEPTVEAPQTTEAPAPTTQAPPPTTAPPAPTTQAPPPTQQPNAPSPGGTDRTGAPPT</sequence>
<feature type="domain" description="Glycosyl transferase family 51" evidence="17">
    <location>
        <begin position="100"/>
        <end position="273"/>
    </location>
</feature>
<evidence type="ECO:0000256" key="1">
    <source>
        <dbReference type="ARBA" id="ARBA00007090"/>
    </source>
</evidence>
<reference evidence="18 19" key="1">
    <citation type="journal article" date="2018" name="Int. J. Syst. Evol. Microbiol.">
        <title>Epidermidibacterium keratini gen. nov., sp. nov., a member of the family Sporichthyaceae, isolated from keratin epidermis.</title>
        <authorList>
            <person name="Lee D.G."/>
            <person name="Trujillo M.E."/>
            <person name="Kang S."/>
            <person name="Nam J.J."/>
            <person name="Kim Y.J."/>
        </authorList>
    </citation>
    <scope>NUCLEOTIDE SEQUENCE [LARGE SCALE GENOMIC DNA]</scope>
    <source>
        <strain evidence="18 19">EPI-7</strain>
    </source>
</reference>
<dbReference type="InterPro" id="IPR012338">
    <property type="entry name" value="Beta-lactam/transpept-like"/>
</dbReference>
<dbReference type="FunFam" id="1.10.3810.10:FF:000001">
    <property type="entry name" value="Penicillin-binding protein 1A"/>
    <property type="match status" value="1"/>
</dbReference>
<evidence type="ECO:0000256" key="2">
    <source>
        <dbReference type="ARBA" id="ARBA00007739"/>
    </source>
</evidence>
<dbReference type="GO" id="GO:0008360">
    <property type="term" value="P:regulation of cell shape"/>
    <property type="evidence" value="ECO:0007669"/>
    <property type="project" value="UniProtKB-KW"/>
</dbReference>
<evidence type="ECO:0000256" key="3">
    <source>
        <dbReference type="ARBA" id="ARBA00022645"/>
    </source>
</evidence>
<dbReference type="InterPro" id="IPR001264">
    <property type="entry name" value="Glyco_trans_51"/>
</dbReference>
<dbReference type="Proteomes" id="UP000463857">
    <property type="component" value="Chromosome"/>
</dbReference>